<feature type="compositionally biased region" description="Low complexity" evidence="1">
    <location>
        <begin position="83"/>
        <end position="94"/>
    </location>
</feature>
<name>A0AA40A636_9PEZI</name>
<dbReference type="RefSeq" id="XP_060293204.1">
    <property type="nucleotide sequence ID" value="XM_060434940.1"/>
</dbReference>
<proteinExistence type="predicted"/>
<sequence>MPSFLAGPTSHKALLSGSLALARLSFLWLGQVLPLISQHPQSRPRGAWSWRPPSRQHGSHSTGWREKREGGRRVPWPLDQDVSPLSSSPELSSSCFRASTRPTASAMLEVQCLRVACSLK</sequence>
<reference evidence="2" key="1">
    <citation type="submission" date="2023-06" db="EMBL/GenBank/DDBJ databases">
        <title>Genome-scale phylogeny and comparative genomics of the fungal order Sordariales.</title>
        <authorList>
            <consortium name="Lawrence Berkeley National Laboratory"/>
            <person name="Hensen N."/>
            <person name="Bonometti L."/>
            <person name="Westerberg I."/>
            <person name="Brannstrom I.O."/>
            <person name="Guillou S."/>
            <person name="Cros-Aarteil S."/>
            <person name="Calhoun S."/>
            <person name="Haridas S."/>
            <person name="Kuo A."/>
            <person name="Mondo S."/>
            <person name="Pangilinan J."/>
            <person name="Riley R."/>
            <person name="LaButti K."/>
            <person name="Andreopoulos B."/>
            <person name="Lipzen A."/>
            <person name="Chen C."/>
            <person name="Yanf M."/>
            <person name="Daum C."/>
            <person name="Ng V."/>
            <person name="Clum A."/>
            <person name="Steindorff A."/>
            <person name="Ohm R."/>
            <person name="Martin F."/>
            <person name="Silar P."/>
            <person name="Natvig D."/>
            <person name="Lalanne C."/>
            <person name="Gautier V."/>
            <person name="Ament-velasquez S.L."/>
            <person name="Kruys A."/>
            <person name="Hutchinson M.I."/>
            <person name="Powell A.J."/>
            <person name="Barry K."/>
            <person name="Miller A.N."/>
            <person name="Grigoriev I.V."/>
            <person name="Debuchy R."/>
            <person name="Gladieux P."/>
            <person name="Thoren M.H."/>
            <person name="Johannesson H."/>
        </authorList>
    </citation>
    <scope>NUCLEOTIDE SEQUENCE</scope>
    <source>
        <strain evidence="2">SMH2392-1A</strain>
    </source>
</reference>
<evidence type="ECO:0000313" key="3">
    <source>
        <dbReference type="Proteomes" id="UP001172101"/>
    </source>
</evidence>
<organism evidence="2 3">
    <name type="scientific">Lasiosphaeria miniovina</name>
    <dbReference type="NCBI Taxonomy" id="1954250"/>
    <lineage>
        <taxon>Eukaryota</taxon>
        <taxon>Fungi</taxon>
        <taxon>Dikarya</taxon>
        <taxon>Ascomycota</taxon>
        <taxon>Pezizomycotina</taxon>
        <taxon>Sordariomycetes</taxon>
        <taxon>Sordariomycetidae</taxon>
        <taxon>Sordariales</taxon>
        <taxon>Lasiosphaeriaceae</taxon>
        <taxon>Lasiosphaeria</taxon>
    </lineage>
</organism>
<feature type="region of interest" description="Disordered" evidence="1">
    <location>
        <begin position="39"/>
        <end position="94"/>
    </location>
</feature>
<dbReference type="AlphaFoldDB" id="A0AA40A636"/>
<feature type="compositionally biased region" description="Basic and acidic residues" evidence="1">
    <location>
        <begin position="63"/>
        <end position="72"/>
    </location>
</feature>
<evidence type="ECO:0000256" key="1">
    <source>
        <dbReference type="SAM" id="MobiDB-lite"/>
    </source>
</evidence>
<dbReference type="GeneID" id="85318210"/>
<accession>A0AA40A636</accession>
<gene>
    <name evidence="2" type="ORF">B0T26DRAFT_428324</name>
</gene>
<dbReference type="EMBL" id="JAUIRO010000006">
    <property type="protein sequence ID" value="KAK0709900.1"/>
    <property type="molecule type" value="Genomic_DNA"/>
</dbReference>
<evidence type="ECO:0000313" key="2">
    <source>
        <dbReference type="EMBL" id="KAK0709900.1"/>
    </source>
</evidence>
<dbReference type="Proteomes" id="UP001172101">
    <property type="component" value="Unassembled WGS sequence"/>
</dbReference>
<comment type="caution">
    <text evidence="2">The sequence shown here is derived from an EMBL/GenBank/DDBJ whole genome shotgun (WGS) entry which is preliminary data.</text>
</comment>
<protein>
    <submittedName>
        <fullName evidence="2">Uncharacterized protein</fullName>
    </submittedName>
</protein>
<keyword evidence="3" id="KW-1185">Reference proteome</keyword>